<gene>
    <name evidence="2" type="ORF">UFOPK3564_02918</name>
</gene>
<feature type="region of interest" description="Disordered" evidence="1">
    <location>
        <begin position="365"/>
        <end position="388"/>
    </location>
</feature>
<protein>
    <submittedName>
        <fullName evidence="2">Unannotated protein</fullName>
    </submittedName>
</protein>
<accession>A0A6J7JE69</accession>
<evidence type="ECO:0000313" key="2">
    <source>
        <dbReference type="EMBL" id="CAB4940552.1"/>
    </source>
</evidence>
<name>A0A6J7JE69_9ZZZZ</name>
<feature type="compositionally biased region" description="Basic and acidic residues" evidence="1">
    <location>
        <begin position="431"/>
        <end position="442"/>
    </location>
</feature>
<dbReference type="EMBL" id="CAFBMK010000239">
    <property type="protein sequence ID" value="CAB4940552.1"/>
    <property type="molecule type" value="Genomic_DNA"/>
</dbReference>
<feature type="compositionally biased region" description="Basic and acidic residues" evidence="1">
    <location>
        <begin position="374"/>
        <end position="388"/>
    </location>
</feature>
<feature type="compositionally biased region" description="Low complexity" evidence="1">
    <location>
        <begin position="178"/>
        <end position="196"/>
    </location>
</feature>
<organism evidence="2">
    <name type="scientific">freshwater metagenome</name>
    <dbReference type="NCBI Taxonomy" id="449393"/>
    <lineage>
        <taxon>unclassified sequences</taxon>
        <taxon>metagenomes</taxon>
        <taxon>ecological metagenomes</taxon>
    </lineage>
</organism>
<proteinExistence type="predicted"/>
<feature type="region of interest" description="Disordered" evidence="1">
    <location>
        <begin position="430"/>
        <end position="456"/>
    </location>
</feature>
<sequence>MLETPTVPSFFCPPGEPSVAQTVADVRELSAWILNRDRSRPLVLVTVRNKEHDPFFHPDDVLPLVAGAGDVVAIRQVPKSKLTVELSRLLPDGMSVFNGAARIYWPIDLAGSHPSRHPLVLADSDDSSPSEKRARLAGRWRQPPQGLQLTSRAPLTPPHRNGAPPPIRGRPVRPTAPPTVAAAATGAAVSPTTASAERPRPVRPAAPISETPMPPNAVESDPSPAPALEVQKPLRVVGPGEDELRLEVTRAWLAMLPDPADRNRFGLQPYRLHRELAAQLEIHEPARAAVAAAAARVISGYAWTQVTPVPRRVEQDGVPVIRDGDHAVGWRYPLPGDDRFLFYWQPAAGPLVLTRIGAHDRTELPEGASITPRHHTEAEAVERDTSPAPLADERVAALEAALEHQRLELERLAARLDNAPVAASVTVAPEARVEREAGEPRKPATPPPLGGNARRRSVDIPDDVLAAALNDAGRPLSSRELRKVLGIEPTVPGHHVTRMLNRALASGVIHRTGERQGARYTAA</sequence>
<reference evidence="2" key="1">
    <citation type="submission" date="2020-05" db="EMBL/GenBank/DDBJ databases">
        <authorList>
            <person name="Chiriac C."/>
            <person name="Salcher M."/>
            <person name="Ghai R."/>
            <person name="Kavagutti S V."/>
        </authorList>
    </citation>
    <scope>NUCLEOTIDE SEQUENCE</scope>
</reference>
<evidence type="ECO:0000256" key="1">
    <source>
        <dbReference type="SAM" id="MobiDB-lite"/>
    </source>
</evidence>
<feature type="region of interest" description="Disordered" evidence="1">
    <location>
        <begin position="118"/>
        <end position="225"/>
    </location>
</feature>
<dbReference type="AlphaFoldDB" id="A0A6J7JE69"/>